<sequence length="829" mass="88409">MASGLAERESQWDTLDRLAGLARAGKGQVALISGPVATGKTTLLQLFGEHLETSGFTWRRAIGAESEEALPYGVTTQLLGPVDPDHGLPELCRAALGSDEPVLITVDDVQHADEPSLEVLLACVRRLAGARALIVLTDNAAPGPLHTELLRHRHSTRLAVAPLSETAVGDPEAFALTGGNPLLLAALGEDAGEPGPNYRQALLSCVHRCGPEQARIAAVLGDSPGETPLLTAAGLLADGRFRHPAARAAVLAEMTPGERTGLFAWAARLRHEQGADPVVVAELLTGADRADEPWAGAVLVEAAEQAVQRERIEDAVRYLELARTTAEGAARSAIVARLARIEWRIRPAAANRHLAELITADLDDRDSISLVRLLLWYGRSDEAVPVLERVRASGPAGLHALELWLAANHPRLARPGTPPHAGDDTPGAVAADRSTAAILAVLGRSAAEPAVAEAELMLQVARPSDSLVWGAEAALQALLALLYADRLDQARSWCDKLLAEPGSVPEQAYLTAVRGEMALRRGELAAAWDDATAALELVPPAGWGVAAGLPLACAIVAATRMGRIDDAARLLAEPVPDAMLQSRWGVHYLHARGEHYLATGRDYAALADFLSCGKLTAEWGMDVPGLVPWRTSAADAWLRKSENRAEVRRLLNEQLARVGPGPSRTRGAALRLLAATSQAHSRPQLLAEAVSILRDCGDRFELARALADLSRAYRGVGQLRRASPMARLAAGIVEECGAAILHDEVLPLRTGHDAAGEPDTRQRLATLTESEMRVAVQAAAGLTNREIAAKLHITASTVEQHLTRVYRKLHVTRRRDLPPELHSHLPLAA</sequence>
<evidence type="ECO:0000259" key="4">
    <source>
        <dbReference type="PROSITE" id="PS50043"/>
    </source>
</evidence>
<accession>A0ABS5YLC4</accession>
<proteinExistence type="predicted"/>
<dbReference type="InterPro" id="IPR041664">
    <property type="entry name" value="AAA_16"/>
</dbReference>
<evidence type="ECO:0000256" key="2">
    <source>
        <dbReference type="ARBA" id="ARBA00023125"/>
    </source>
</evidence>
<keyword evidence="3" id="KW-0804">Transcription</keyword>
<dbReference type="CDD" id="cd06170">
    <property type="entry name" value="LuxR_C_like"/>
    <property type="match status" value="1"/>
</dbReference>
<evidence type="ECO:0000256" key="3">
    <source>
        <dbReference type="ARBA" id="ARBA00023163"/>
    </source>
</evidence>
<feature type="domain" description="HTH luxR-type" evidence="4">
    <location>
        <begin position="760"/>
        <end position="825"/>
    </location>
</feature>
<dbReference type="PROSITE" id="PS50043">
    <property type="entry name" value="HTH_LUXR_2"/>
    <property type="match status" value="1"/>
</dbReference>
<dbReference type="SUPFAM" id="SSF46894">
    <property type="entry name" value="C-terminal effector domain of the bipartite response regulators"/>
    <property type="match status" value="1"/>
</dbReference>
<name>A0ABS5YLC4_9ACTN</name>
<comment type="caution">
    <text evidence="5">The sequence shown here is derived from an EMBL/GenBank/DDBJ whole genome shotgun (WGS) entry which is preliminary data.</text>
</comment>
<dbReference type="InterPro" id="IPR036388">
    <property type="entry name" value="WH-like_DNA-bd_sf"/>
</dbReference>
<dbReference type="PANTHER" id="PTHR44688">
    <property type="entry name" value="DNA-BINDING TRANSCRIPTIONAL ACTIVATOR DEVR_DOSR"/>
    <property type="match status" value="1"/>
</dbReference>
<dbReference type="InterPro" id="IPR016032">
    <property type="entry name" value="Sig_transdc_resp-reg_C-effctor"/>
</dbReference>
<protein>
    <submittedName>
        <fullName evidence="5">LuxR C-terminal-related transcriptional regulator</fullName>
    </submittedName>
</protein>
<dbReference type="InterPro" id="IPR027417">
    <property type="entry name" value="P-loop_NTPase"/>
</dbReference>
<evidence type="ECO:0000313" key="5">
    <source>
        <dbReference type="EMBL" id="MBU2663846.1"/>
    </source>
</evidence>
<dbReference type="InterPro" id="IPR000792">
    <property type="entry name" value="Tscrpt_reg_LuxR_C"/>
</dbReference>
<organism evidence="5 6">
    <name type="scientific">Paractinoplanes bogorensis</name>
    <dbReference type="NCBI Taxonomy" id="1610840"/>
    <lineage>
        <taxon>Bacteria</taxon>
        <taxon>Bacillati</taxon>
        <taxon>Actinomycetota</taxon>
        <taxon>Actinomycetes</taxon>
        <taxon>Micromonosporales</taxon>
        <taxon>Micromonosporaceae</taxon>
        <taxon>Paractinoplanes</taxon>
    </lineage>
</organism>
<dbReference type="PROSITE" id="PS00622">
    <property type="entry name" value="HTH_LUXR_1"/>
    <property type="match status" value="1"/>
</dbReference>
<dbReference type="PANTHER" id="PTHR44688:SF16">
    <property type="entry name" value="DNA-BINDING TRANSCRIPTIONAL ACTIVATOR DEVR_DOSR"/>
    <property type="match status" value="1"/>
</dbReference>
<keyword evidence="2" id="KW-0238">DNA-binding</keyword>
<evidence type="ECO:0000256" key="1">
    <source>
        <dbReference type="ARBA" id="ARBA00023015"/>
    </source>
</evidence>
<reference evidence="5 6" key="1">
    <citation type="submission" date="2021-06" db="EMBL/GenBank/DDBJ databases">
        <title>Actinoplanes lichenicola sp. nov., and Actinoplanes ovalisporus sp. nov., isolated from lichen in Thailand.</title>
        <authorList>
            <person name="Saeng-In P."/>
            <person name="Kanchanasin P."/>
            <person name="Yuki M."/>
            <person name="Kudo T."/>
            <person name="Ohkuma M."/>
            <person name="Phongsopitanun W."/>
            <person name="Tanasupawat S."/>
        </authorList>
    </citation>
    <scope>NUCLEOTIDE SEQUENCE [LARGE SCALE GENOMIC DNA]</scope>
    <source>
        <strain evidence="5 6">NBRC 110975</strain>
    </source>
</reference>
<dbReference type="Gene3D" id="3.40.50.300">
    <property type="entry name" value="P-loop containing nucleotide triphosphate hydrolases"/>
    <property type="match status" value="1"/>
</dbReference>
<dbReference type="Pfam" id="PF00196">
    <property type="entry name" value="GerE"/>
    <property type="match status" value="1"/>
</dbReference>
<dbReference type="PRINTS" id="PR00038">
    <property type="entry name" value="HTHLUXR"/>
</dbReference>
<evidence type="ECO:0000313" key="6">
    <source>
        <dbReference type="Proteomes" id="UP001519654"/>
    </source>
</evidence>
<dbReference type="SUPFAM" id="SSF52540">
    <property type="entry name" value="P-loop containing nucleoside triphosphate hydrolases"/>
    <property type="match status" value="1"/>
</dbReference>
<dbReference type="Proteomes" id="UP001519654">
    <property type="component" value="Unassembled WGS sequence"/>
</dbReference>
<dbReference type="PRINTS" id="PR00364">
    <property type="entry name" value="DISEASERSIST"/>
</dbReference>
<dbReference type="Gene3D" id="1.10.10.10">
    <property type="entry name" value="Winged helix-like DNA-binding domain superfamily/Winged helix DNA-binding domain"/>
    <property type="match status" value="1"/>
</dbReference>
<dbReference type="Pfam" id="PF13191">
    <property type="entry name" value="AAA_16"/>
    <property type="match status" value="1"/>
</dbReference>
<keyword evidence="1" id="KW-0805">Transcription regulation</keyword>
<dbReference type="RefSeq" id="WP_215785877.1">
    <property type="nucleotide sequence ID" value="NZ_JAHKKG010000003.1"/>
</dbReference>
<gene>
    <name evidence="5" type="ORF">KOI35_10030</name>
</gene>
<dbReference type="SMART" id="SM00421">
    <property type="entry name" value="HTH_LUXR"/>
    <property type="match status" value="1"/>
</dbReference>
<dbReference type="EMBL" id="JAHKKG010000003">
    <property type="protein sequence ID" value="MBU2663846.1"/>
    <property type="molecule type" value="Genomic_DNA"/>
</dbReference>
<keyword evidence="6" id="KW-1185">Reference proteome</keyword>